<feature type="transmembrane region" description="Helical" evidence="1">
    <location>
        <begin position="327"/>
        <end position="345"/>
    </location>
</feature>
<dbReference type="Pfam" id="PF21247">
    <property type="entry name" value="Fic-like_C"/>
    <property type="match status" value="1"/>
</dbReference>
<reference evidence="3" key="1">
    <citation type="submission" date="2022-03" db="EMBL/GenBank/DDBJ databases">
        <title>Draft genome sequence of Aduncisulcus paluster, a free-living microaerophilic Fornicata.</title>
        <authorList>
            <person name="Yuyama I."/>
            <person name="Kume K."/>
            <person name="Tamura T."/>
            <person name="Inagaki Y."/>
            <person name="Hashimoto T."/>
        </authorList>
    </citation>
    <scope>NUCLEOTIDE SEQUENCE</scope>
    <source>
        <strain evidence="3">NY0171</strain>
    </source>
</reference>
<evidence type="ECO:0000313" key="3">
    <source>
        <dbReference type="EMBL" id="GKT37384.1"/>
    </source>
</evidence>
<dbReference type="Proteomes" id="UP001057375">
    <property type="component" value="Unassembled WGS sequence"/>
</dbReference>
<accession>A0ABQ5KY71</accession>
<comment type="caution">
    <text evidence="3">The sequence shown here is derived from an EMBL/GenBank/DDBJ whole genome shotgun (WGS) entry which is preliminary data.</text>
</comment>
<protein>
    <recommendedName>
        <fullName evidence="2">Filamentation induced by cAMP protein Fic-like C-terminal domain-containing protein</fullName>
    </recommendedName>
</protein>
<dbReference type="InterPro" id="IPR049514">
    <property type="entry name" value="Fic-like_C"/>
</dbReference>
<gene>
    <name evidence="3" type="ORF">ADUPG1_003322</name>
</gene>
<keyword evidence="1" id="KW-0472">Membrane</keyword>
<feature type="non-terminal residue" evidence="3">
    <location>
        <position position="353"/>
    </location>
</feature>
<evidence type="ECO:0000256" key="1">
    <source>
        <dbReference type="SAM" id="Phobius"/>
    </source>
</evidence>
<proteinExistence type="predicted"/>
<dbReference type="EMBL" id="BQXS01004515">
    <property type="protein sequence ID" value="GKT37384.1"/>
    <property type="molecule type" value="Genomic_DNA"/>
</dbReference>
<keyword evidence="1" id="KW-0812">Transmembrane</keyword>
<evidence type="ECO:0000259" key="2">
    <source>
        <dbReference type="Pfam" id="PF21247"/>
    </source>
</evidence>
<feature type="transmembrane region" description="Helical" evidence="1">
    <location>
        <begin position="286"/>
        <end position="307"/>
    </location>
</feature>
<organism evidence="3 4">
    <name type="scientific">Aduncisulcus paluster</name>
    <dbReference type="NCBI Taxonomy" id="2918883"/>
    <lineage>
        <taxon>Eukaryota</taxon>
        <taxon>Metamonada</taxon>
        <taxon>Carpediemonas-like organisms</taxon>
        <taxon>Aduncisulcus</taxon>
    </lineage>
</organism>
<feature type="domain" description="Filamentation induced by cAMP protein Fic-like C-terminal" evidence="2">
    <location>
        <begin position="19"/>
        <end position="81"/>
    </location>
</feature>
<sequence>MILNAVSSATPQVSPQVTPQVKALIEVISGEMSRDELQTALDLKDRKSFRELYLKPALEEGLVEMTIPDKPNSRNQKYRLTEKGRIAVGISLDHGGAYASEQLLQGIHIHLAGVGFAPKIFSHGDFCKKFRCGLVLLGAIIVAGVLFSRWLAVQVEIEMRANLLNHARMVAEALDINNIEGLSGSESDLRTPEYLRLKEQFSAVHSEPLGSEDESPAGQVYEEVPEAYLRVFKTKTAVVEGPVNDRWGAWVSALIPLVDPHTNKLIAVLGMDVDARDWKREVAVRAMLPVGLTVLALVSILAASSALLARRISPIGYVSRWMKHIEVAMTVATGLVLTLFAAWLAESQYEYNQ</sequence>
<keyword evidence="4" id="KW-1185">Reference proteome</keyword>
<name>A0ABQ5KY71_9EUKA</name>
<keyword evidence="1" id="KW-1133">Transmembrane helix</keyword>
<feature type="transmembrane region" description="Helical" evidence="1">
    <location>
        <begin position="133"/>
        <end position="152"/>
    </location>
</feature>
<evidence type="ECO:0000313" key="4">
    <source>
        <dbReference type="Proteomes" id="UP001057375"/>
    </source>
</evidence>